<dbReference type="CDD" id="cd07377">
    <property type="entry name" value="WHTH_GntR"/>
    <property type="match status" value="1"/>
</dbReference>
<keyword evidence="3" id="KW-0804">Transcription</keyword>
<dbReference type="Pfam" id="PF07729">
    <property type="entry name" value="FCD"/>
    <property type="match status" value="1"/>
</dbReference>
<reference evidence="5 6" key="1">
    <citation type="submission" date="2019-02" db="EMBL/GenBank/DDBJ databases">
        <title>Deep-cultivation of Planctomycetes and their phenomic and genomic characterization uncovers novel biology.</title>
        <authorList>
            <person name="Wiegand S."/>
            <person name="Jogler M."/>
            <person name="Boedeker C."/>
            <person name="Pinto D."/>
            <person name="Vollmers J."/>
            <person name="Rivas-Marin E."/>
            <person name="Kohn T."/>
            <person name="Peeters S.H."/>
            <person name="Heuer A."/>
            <person name="Rast P."/>
            <person name="Oberbeckmann S."/>
            <person name="Bunk B."/>
            <person name="Jeske O."/>
            <person name="Meyerdierks A."/>
            <person name="Storesund J.E."/>
            <person name="Kallscheuer N."/>
            <person name="Luecker S."/>
            <person name="Lage O.M."/>
            <person name="Pohl T."/>
            <person name="Merkel B.J."/>
            <person name="Hornburger P."/>
            <person name="Mueller R.-W."/>
            <person name="Bruemmer F."/>
            <person name="Labrenz M."/>
            <person name="Spormann A.M."/>
            <person name="Op Den Camp H."/>
            <person name="Overmann J."/>
            <person name="Amann R."/>
            <person name="Jetten M.S.M."/>
            <person name="Mascher T."/>
            <person name="Medema M.H."/>
            <person name="Devos D.P."/>
            <person name="Kaster A.-K."/>
            <person name="Ovreas L."/>
            <person name="Rohde M."/>
            <person name="Galperin M.Y."/>
            <person name="Jogler C."/>
        </authorList>
    </citation>
    <scope>NUCLEOTIDE SEQUENCE [LARGE SCALE GENOMIC DNA]</scope>
    <source>
        <strain evidence="5 6">Pla52o</strain>
    </source>
</reference>
<comment type="caution">
    <text evidence="5">The sequence shown here is derived from an EMBL/GenBank/DDBJ whole genome shotgun (WGS) entry which is preliminary data.</text>
</comment>
<dbReference type="InterPro" id="IPR011711">
    <property type="entry name" value="GntR_C"/>
</dbReference>
<dbReference type="GO" id="GO:0003700">
    <property type="term" value="F:DNA-binding transcription factor activity"/>
    <property type="evidence" value="ECO:0007669"/>
    <property type="project" value="InterPro"/>
</dbReference>
<dbReference type="SUPFAM" id="SSF46785">
    <property type="entry name" value="Winged helix' DNA-binding domain"/>
    <property type="match status" value="1"/>
</dbReference>
<evidence type="ECO:0000256" key="2">
    <source>
        <dbReference type="ARBA" id="ARBA00023125"/>
    </source>
</evidence>
<dbReference type="PANTHER" id="PTHR43537">
    <property type="entry name" value="TRANSCRIPTIONAL REGULATOR, GNTR FAMILY"/>
    <property type="match status" value="1"/>
</dbReference>
<dbReference type="SMART" id="SM00895">
    <property type="entry name" value="FCD"/>
    <property type="match status" value="1"/>
</dbReference>
<dbReference type="Proteomes" id="UP000316304">
    <property type="component" value="Unassembled WGS sequence"/>
</dbReference>
<accession>A0A5C6CDX3</accession>
<evidence type="ECO:0000256" key="3">
    <source>
        <dbReference type="ARBA" id="ARBA00023163"/>
    </source>
</evidence>
<dbReference type="EMBL" id="SJPT01000005">
    <property type="protein sequence ID" value="TWU22292.1"/>
    <property type="molecule type" value="Genomic_DNA"/>
</dbReference>
<keyword evidence="6" id="KW-1185">Reference proteome</keyword>
<dbReference type="GO" id="GO:0003677">
    <property type="term" value="F:DNA binding"/>
    <property type="evidence" value="ECO:0007669"/>
    <property type="project" value="UniProtKB-KW"/>
</dbReference>
<organism evidence="5 6">
    <name type="scientific">Novipirellula galeiformis</name>
    <dbReference type="NCBI Taxonomy" id="2528004"/>
    <lineage>
        <taxon>Bacteria</taxon>
        <taxon>Pseudomonadati</taxon>
        <taxon>Planctomycetota</taxon>
        <taxon>Planctomycetia</taxon>
        <taxon>Pirellulales</taxon>
        <taxon>Pirellulaceae</taxon>
        <taxon>Novipirellula</taxon>
    </lineage>
</organism>
<evidence type="ECO:0000256" key="1">
    <source>
        <dbReference type="ARBA" id="ARBA00023015"/>
    </source>
</evidence>
<dbReference type="InterPro" id="IPR036388">
    <property type="entry name" value="WH-like_DNA-bd_sf"/>
</dbReference>
<dbReference type="InterPro" id="IPR000524">
    <property type="entry name" value="Tscrpt_reg_HTH_GntR"/>
</dbReference>
<evidence type="ECO:0000313" key="5">
    <source>
        <dbReference type="EMBL" id="TWU22292.1"/>
    </source>
</evidence>
<dbReference type="Pfam" id="PF00392">
    <property type="entry name" value="GntR"/>
    <property type="match status" value="1"/>
</dbReference>
<dbReference type="PANTHER" id="PTHR43537:SF24">
    <property type="entry name" value="GLUCONATE OPERON TRANSCRIPTIONAL REPRESSOR"/>
    <property type="match status" value="1"/>
</dbReference>
<dbReference type="PROSITE" id="PS50949">
    <property type="entry name" value="HTH_GNTR"/>
    <property type="match status" value="1"/>
</dbReference>
<name>A0A5C6CDX3_9BACT</name>
<feature type="domain" description="HTH gntR-type" evidence="4">
    <location>
        <begin position="3"/>
        <end position="70"/>
    </location>
</feature>
<keyword evidence="2" id="KW-0238">DNA-binding</keyword>
<dbReference type="Gene3D" id="1.10.10.10">
    <property type="entry name" value="Winged helix-like DNA-binding domain superfamily/Winged helix DNA-binding domain"/>
    <property type="match status" value="1"/>
</dbReference>
<protein>
    <submittedName>
        <fullName evidence="5">HTH-type transcriptional regulator McbR</fullName>
    </submittedName>
</protein>
<gene>
    <name evidence="5" type="primary">mcbR</name>
    <name evidence="5" type="ORF">Pla52o_33480</name>
</gene>
<evidence type="ECO:0000313" key="6">
    <source>
        <dbReference type="Proteomes" id="UP000316304"/>
    </source>
</evidence>
<dbReference type="Gene3D" id="1.20.120.530">
    <property type="entry name" value="GntR ligand-binding domain-like"/>
    <property type="match status" value="1"/>
</dbReference>
<dbReference type="InterPro" id="IPR036390">
    <property type="entry name" value="WH_DNA-bd_sf"/>
</dbReference>
<dbReference type="OrthoDB" id="9781630at2"/>
<dbReference type="SUPFAM" id="SSF48008">
    <property type="entry name" value="GntR ligand-binding domain-like"/>
    <property type="match status" value="1"/>
</dbReference>
<dbReference type="RefSeq" id="WP_146595483.1">
    <property type="nucleotide sequence ID" value="NZ_SJPT01000005.1"/>
</dbReference>
<sequence length="233" mass="26488">MDQSLVTTSYQYIRDKLESGEFSAGKRLVNRTLAEEIGVSVIPVREAIIRLASEGLVDHVPNAGAFVRRANRQDLDNMYVLRDALESCAAAEAAKYITEDQLEEFDVIVGQFKQTAQHIARQAKGHSTKKQWNQWLDDEEQFHGLIIEASRNPLLAKVANDNRAVCAVFSAQRSEPQILTAEVAETTWQSKAELVEALRDRDANRARQLMSDHIQRGRKLVTEFLTRKKRRRV</sequence>
<evidence type="ECO:0000259" key="4">
    <source>
        <dbReference type="PROSITE" id="PS50949"/>
    </source>
</evidence>
<dbReference type="AlphaFoldDB" id="A0A5C6CDX3"/>
<proteinExistence type="predicted"/>
<dbReference type="SMART" id="SM00345">
    <property type="entry name" value="HTH_GNTR"/>
    <property type="match status" value="1"/>
</dbReference>
<dbReference type="InterPro" id="IPR008920">
    <property type="entry name" value="TF_FadR/GntR_C"/>
</dbReference>
<keyword evidence="1" id="KW-0805">Transcription regulation</keyword>